<evidence type="ECO:0008006" key="4">
    <source>
        <dbReference type="Google" id="ProtNLM"/>
    </source>
</evidence>
<name>A0A1W2FP02_KIBAR</name>
<dbReference type="RefSeq" id="WP_033392750.1">
    <property type="nucleotide sequence ID" value="NZ_FWXV01000009.1"/>
</dbReference>
<keyword evidence="3" id="KW-1185">Reference proteome</keyword>
<dbReference type="AlphaFoldDB" id="A0A1W2FP02"/>
<proteinExistence type="predicted"/>
<dbReference type="InterPro" id="IPR020311">
    <property type="entry name" value="Uncharacterised_Rv0898c"/>
</dbReference>
<protein>
    <recommendedName>
        <fullName evidence="4">DUF2630 domain-containing protein</fullName>
    </recommendedName>
</protein>
<feature type="region of interest" description="Disordered" evidence="1">
    <location>
        <begin position="56"/>
        <end position="81"/>
    </location>
</feature>
<evidence type="ECO:0000313" key="3">
    <source>
        <dbReference type="Proteomes" id="UP000192674"/>
    </source>
</evidence>
<evidence type="ECO:0000256" key="1">
    <source>
        <dbReference type="SAM" id="MobiDB-lite"/>
    </source>
</evidence>
<dbReference type="Pfam" id="PF10944">
    <property type="entry name" value="DUF2630"/>
    <property type="match status" value="1"/>
</dbReference>
<reference evidence="2 3" key="1">
    <citation type="submission" date="2017-04" db="EMBL/GenBank/DDBJ databases">
        <authorList>
            <person name="Afonso C.L."/>
            <person name="Miller P.J."/>
            <person name="Scott M.A."/>
            <person name="Spackman E."/>
            <person name="Goraichik I."/>
            <person name="Dimitrov K.M."/>
            <person name="Suarez D.L."/>
            <person name="Swayne D.E."/>
        </authorList>
    </citation>
    <scope>NUCLEOTIDE SEQUENCE [LARGE SCALE GENOMIC DNA]</scope>
    <source>
        <strain evidence="2 3">DSM 43828</strain>
    </source>
</reference>
<accession>A0A1W2FP02</accession>
<sequence>MNEREILSQIRTLVDQEHDLRNRSVAGEIDSAEEQAKLKSLEESLDQCWDLLRQRRARRGAGENPDDAQARPAQQVEGYLQ</sequence>
<organism evidence="2 3">
    <name type="scientific">Kibdelosporangium aridum</name>
    <dbReference type="NCBI Taxonomy" id="2030"/>
    <lineage>
        <taxon>Bacteria</taxon>
        <taxon>Bacillati</taxon>
        <taxon>Actinomycetota</taxon>
        <taxon>Actinomycetes</taxon>
        <taxon>Pseudonocardiales</taxon>
        <taxon>Pseudonocardiaceae</taxon>
        <taxon>Kibdelosporangium</taxon>
    </lineage>
</organism>
<dbReference type="EMBL" id="FWXV01000009">
    <property type="protein sequence ID" value="SMD23494.1"/>
    <property type="molecule type" value="Genomic_DNA"/>
</dbReference>
<dbReference type="OrthoDB" id="7376174at2"/>
<dbReference type="Proteomes" id="UP000192674">
    <property type="component" value="Unassembled WGS sequence"/>
</dbReference>
<evidence type="ECO:0000313" key="2">
    <source>
        <dbReference type="EMBL" id="SMD23494.1"/>
    </source>
</evidence>
<gene>
    <name evidence="2" type="ORF">SAMN05661093_08022</name>
</gene>